<dbReference type="Pfam" id="PF01497">
    <property type="entry name" value="Peripla_BP_2"/>
    <property type="match status" value="1"/>
</dbReference>
<keyword evidence="3" id="KW-0813">Transport</keyword>
<dbReference type="PANTHER" id="PTHR30532">
    <property type="entry name" value="IRON III DICITRATE-BINDING PERIPLASMIC PROTEIN"/>
    <property type="match status" value="1"/>
</dbReference>
<comment type="subcellular location">
    <subcellularLocation>
        <location evidence="1">Cell envelope</location>
    </subcellularLocation>
</comment>
<proteinExistence type="inferred from homology"/>
<name>A0A269Z5E3_9MICO</name>
<dbReference type="GO" id="GO:0030288">
    <property type="term" value="C:outer membrane-bounded periplasmic space"/>
    <property type="evidence" value="ECO:0007669"/>
    <property type="project" value="TreeGrafter"/>
</dbReference>
<dbReference type="Proteomes" id="UP000216867">
    <property type="component" value="Unassembled WGS sequence"/>
</dbReference>
<comment type="caution">
    <text evidence="5">The sequence shown here is derived from an EMBL/GenBank/DDBJ whole genome shotgun (WGS) entry which is preliminary data.</text>
</comment>
<evidence type="ECO:0000256" key="4">
    <source>
        <dbReference type="ARBA" id="ARBA00022729"/>
    </source>
</evidence>
<dbReference type="InterPro" id="IPR002491">
    <property type="entry name" value="ABC_transptr_periplasmic_BD"/>
</dbReference>
<comment type="similarity">
    <text evidence="2">Belongs to the bacterial solute-binding protein 8 family.</text>
</comment>
<dbReference type="SUPFAM" id="SSF53807">
    <property type="entry name" value="Helical backbone' metal receptor"/>
    <property type="match status" value="1"/>
</dbReference>
<protein>
    <submittedName>
        <fullName evidence="5">Uncharacterized protein</fullName>
    </submittedName>
</protein>
<dbReference type="Gene3D" id="3.40.50.1980">
    <property type="entry name" value="Nitrogenase molybdenum iron protein domain"/>
    <property type="match status" value="2"/>
</dbReference>
<sequence length="319" mass="34174">MTTTPRLLAALALVPALLAGCTATAGASGSDSSSGGTRTVETSLGTVSVPKEIDSVVVLEGRRDLDIVLSLGLPLTGFPYEEEGALDLESPVSDELEAAKKDGAKELFLDDEINLEAIIGAAPDLIVSRAEDVEPIRAELEAIAPVIAIGDQSTSTWQEDLELVAAATGTEDRAKELIAGYDERVAALKKDYAEELTSHTFVPLSYNEDSLEVRPNRLLSSNLRDLGATPAKSFQDAIDGKEVSYSIEQTLEKFEDADAIIALVNDRQVWSQFQDNGLYQQLPAVKADNVIRSDKQTHEGAALTADHNLGIIEQLLKTL</sequence>
<evidence type="ECO:0000313" key="6">
    <source>
        <dbReference type="Proteomes" id="UP000216867"/>
    </source>
</evidence>
<gene>
    <name evidence="5" type="ORF">B8X04_16540</name>
</gene>
<dbReference type="PROSITE" id="PS51257">
    <property type="entry name" value="PROKAR_LIPOPROTEIN"/>
    <property type="match status" value="1"/>
</dbReference>
<dbReference type="PROSITE" id="PS50983">
    <property type="entry name" value="FE_B12_PBP"/>
    <property type="match status" value="1"/>
</dbReference>
<dbReference type="EMBL" id="NCWY01000022">
    <property type="protein sequence ID" value="PAK93014.1"/>
    <property type="molecule type" value="Genomic_DNA"/>
</dbReference>
<dbReference type="PANTHER" id="PTHR30532:SF1">
    <property type="entry name" value="IRON(3+)-HYDROXAMATE-BINDING PROTEIN FHUD"/>
    <property type="match status" value="1"/>
</dbReference>
<dbReference type="InterPro" id="IPR051313">
    <property type="entry name" value="Bact_iron-sidero_bind"/>
</dbReference>
<dbReference type="GO" id="GO:1901678">
    <property type="term" value="P:iron coordination entity transport"/>
    <property type="evidence" value="ECO:0007669"/>
    <property type="project" value="UniProtKB-ARBA"/>
</dbReference>
<keyword evidence="4" id="KW-0732">Signal</keyword>
<evidence type="ECO:0000313" key="5">
    <source>
        <dbReference type="EMBL" id="PAK93014.1"/>
    </source>
</evidence>
<organism evidence="5 6">
    <name type="scientific">Brevibacterium casei</name>
    <dbReference type="NCBI Taxonomy" id="33889"/>
    <lineage>
        <taxon>Bacteria</taxon>
        <taxon>Bacillati</taxon>
        <taxon>Actinomycetota</taxon>
        <taxon>Actinomycetes</taxon>
        <taxon>Micrococcales</taxon>
        <taxon>Brevibacteriaceae</taxon>
        <taxon>Brevibacterium</taxon>
    </lineage>
</organism>
<dbReference type="RefSeq" id="WP_095376846.1">
    <property type="nucleotide sequence ID" value="NZ_CP068173.1"/>
</dbReference>
<evidence type="ECO:0000256" key="3">
    <source>
        <dbReference type="ARBA" id="ARBA00022448"/>
    </source>
</evidence>
<reference evidence="5 6" key="1">
    <citation type="submission" date="2017-04" db="EMBL/GenBank/DDBJ databases">
        <title>Kefir bacterial isolates.</title>
        <authorList>
            <person name="Kim Y."/>
            <person name="Blasche S."/>
            <person name="Patil K.R."/>
        </authorList>
    </citation>
    <scope>NUCLEOTIDE SEQUENCE [LARGE SCALE GENOMIC DNA]</scope>
    <source>
        <strain evidence="5 6">OG2</strain>
    </source>
</reference>
<evidence type="ECO:0000256" key="1">
    <source>
        <dbReference type="ARBA" id="ARBA00004196"/>
    </source>
</evidence>
<dbReference type="AlphaFoldDB" id="A0A269Z5E3"/>
<accession>A0A269Z5E3</accession>
<evidence type="ECO:0000256" key="2">
    <source>
        <dbReference type="ARBA" id="ARBA00008814"/>
    </source>
</evidence>